<dbReference type="Gene3D" id="1.50.10.20">
    <property type="match status" value="1"/>
</dbReference>
<evidence type="ECO:0000313" key="3">
    <source>
        <dbReference type="Proteomes" id="UP000286402"/>
    </source>
</evidence>
<dbReference type="Proteomes" id="UP000286402">
    <property type="component" value="Unassembled WGS sequence"/>
</dbReference>
<dbReference type="PANTHER" id="PTHR12526">
    <property type="entry name" value="GLYCOSYLTRANSFERASE"/>
    <property type="match status" value="1"/>
</dbReference>
<sequence length="740" mass="83437">MISKTKKGLAFLSTFPPRACGIATYTTDLINAIASKFEESYRLIPIPIVDNNTSQDDGPLGKLDILNPLSFDNILQNILCDLDIKLICIEHEFGLFLGQEAKFISFLSDLNAAQLATVVTFHTVLPAPDRTMLEHVSAIAYHCSQIIVMTQGSADILIHNYKIPTSKITVIAHGTHLAPAKDKHAILEYFNLVGKKVLSTFGLLGPSKSIETTLYALPSIIEQNPNVIFLVLGMTHPNLLRIGGESYRNELEAIVDEFGISAHVRFINEFLSTEDLLAYLSITDVYLFTSKDPLQAVSGTFSYALSSGCPIISTPIPHVKEVLKEDMGTIIDFQASDQLAAAVNHILDDELQLRKIHHVNLEKMVKTSWQNVAIAHVYLFELLIDKKGKMIYSIPPLNLDHIFRMSDERGFVQFADISTPDLSSGYALDDNARALIAMLHHYRLYETYEDLGLIQKYLDFIGHCMQEDGTFLNYVDIYGNFTIQNQQENLEDANGRAVWALGEVVGMANLLPERIVKLAIELMERASKHALVYFSTRSMAFTIKGLSFMKGKNYKAIIQVLADRLAAMFKHESTADWQWYESYMTYGNSVISEAMLIAYEATGDSRYSDIAYQSFDFLLSKIIVDNEVHVISNKGWSQRGQPATKTRGGEQPIDVAYTIIALDRFYKFTKDEQYKRNIRIVFEWFLGRNHIRQIVYNPVTGGCFDGLEEHTININQGAESTISYLMARLKMEDYKNEPVR</sequence>
<protein>
    <recommendedName>
        <fullName evidence="1">Glycosyl transferase family 1 domain-containing protein</fullName>
    </recommendedName>
</protein>
<proteinExistence type="predicted"/>
<feature type="domain" description="Glycosyl transferase family 1" evidence="1">
    <location>
        <begin position="194"/>
        <end position="354"/>
    </location>
</feature>
<dbReference type="InterPro" id="IPR001296">
    <property type="entry name" value="Glyco_trans_1"/>
</dbReference>
<dbReference type="InterPro" id="IPR008928">
    <property type="entry name" value="6-hairpin_glycosidase_sf"/>
</dbReference>
<gene>
    <name evidence="2" type="ORF">BCY89_26620</name>
</gene>
<dbReference type="PANTHER" id="PTHR12526:SF572">
    <property type="entry name" value="BLL5144 PROTEIN"/>
    <property type="match status" value="1"/>
</dbReference>
<reference evidence="2 3" key="1">
    <citation type="submission" date="2016-07" db="EMBL/GenBank/DDBJ databases">
        <title>Genome analysis of Sphingobacterium siyangense T12B17.</title>
        <authorList>
            <person name="Xu D."/>
            <person name="Su Y."/>
            <person name="Zheng S."/>
        </authorList>
    </citation>
    <scope>NUCLEOTIDE SEQUENCE [LARGE SCALE GENOMIC DNA]</scope>
    <source>
        <strain evidence="2 3">T12B17</strain>
    </source>
</reference>
<dbReference type="EMBL" id="MCAQ01000006">
    <property type="protein sequence ID" value="RKF38923.1"/>
    <property type="molecule type" value="Genomic_DNA"/>
</dbReference>
<comment type="caution">
    <text evidence="2">The sequence shown here is derived from an EMBL/GenBank/DDBJ whole genome shotgun (WGS) entry which is preliminary data.</text>
</comment>
<dbReference type="GO" id="GO:0016757">
    <property type="term" value="F:glycosyltransferase activity"/>
    <property type="evidence" value="ECO:0007669"/>
    <property type="project" value="InterPro"/>
</dbReference>
<accession>A0A420G182</accession>
<evidence type="ECO:0000259" key="1">
    <source>
        <dbReference type="Pfam" id="PF00534"/>
    </source>
</evidence>
<dbReference type="RefSeq" id="WP_120333770.1">
    <property type="nucleotide sequence ID" value="NZ_MCAQ01000006.1"/>
</dbReference>
<dbReference type="Pfam" id="PF00534">
    <property type="entry name" value="Glycos_transf_1"/>
    <property type="match status" value="1"/>
</dbReference>
<dbReference type="SUPFAM" id="SSF48208">
    <property type="entry name" value="Six-hairpin glycosidases"/>
    <property type="match status" value="1"/>
</dbReference>
<organism evidence="2 3">
    <name type="scientific">Sphingobacterium siyangense</name>
    <dbReference type="NCBI Taxonomy" id="459529"/>
    <lineage>
        <taxon>Bacteria</taxon>
        <taxon>Pseudomonadati</taxon>
        <taxon>Bacteroidota</taxon>
        <taxon>Sphingobacteriia</taxon>
        <taxon>Sphingobacteriales</taxon>
        <taxon>Sphingobacteriaceae</taxon>
        <taxon>Sphingobacterium</taxon>
    </lineage>
</organism>
<dbReference type="GO" id="GO:0005975">
    <property type="term" value="P:carbohydrate metabolic process"/>
    <property type="evidence" value="ECO:0007669"/>
    <property type="project" value="InterPro"/>
</dbReference>
<evidence type="ECO:0000313" key="2">
    <source>
        <dbReference type="EMBL" id="RKF38923.1"/>
    </source>
</evidence>
<name>A0A420G182_9SPHI</name>
<dbReference type="AlphaFoldDB" id="A0A420G182"/>
<dbReference type="SUPFAM" id="SSF53756">
    <property type="entry name" value="UDP-Glycosyltransferase/glycogen phosphorylase"/>
    <property type="match status" value="1"/>
</dbReference>
<keyword evidence="3" id="KW-1185">Reference proteome</keyword>
<dbReference type="Gene3D" id="3.40.50.2000">
    <property type="entry name" value="Glycogen Phosphorylase B"/>
    <property type="match status" value="2"/>
</dbReference>